<gene>
    <name evidence="1" type="ORF">CCMSSC00406_0003145</name>
</gene>
<reference evidence="1 2" key="1">
    <citation type="journal article" date="2021" name="Appl. Environ. Microbiol.">
        <title>Genetic linkage and physical mapping for an oyster mushroom Pleurotus cornucopiae and QTL analysis for the trait cap color.</title>
        <authorList>
            <person name="Zhang Y."/>
            <person name="Gao W."/>
            <person name="Sonnenberg A."/>
            <person name="Chen Q."/>
            <person name="Zhang J."/>
            <person name="Huang C."/>
        </authorList>
    </citation>
    <scope>NUCLEOTIDE SEQUENCE [LARGE SCALE GENOMIC DNA]</scope>
    <source>
        <strain evidence="1">CCMSSC00406</strain>
    </source>
</reference>
<dbReference type="Proteomes" id="UP000824881">
    <property type="component" value="Unassembled WGS sequence"/>
</dbReference>
<comment type="caution">
    <text evidence="1">The sequence shown here is derived from an EMBL/GenBank/DDBJ whole genome shotgun (WGS) entry which is preliminary data.</text>
</comment>
<sequence>MPPTRNTRSTRSRTPTRHTKPSDEATGSRARKPPAPRKRDEMIMMVDGITHGWQYSHLYTEPEPEMHRQPDPSIKRPVDPRAPPLKLKDLECVRSLGKGVYGRVLLVRTRRNTHPMDKAGSMYAMKVLRKKYIRMDEAEDPQAKNYERRVLMTLPWSPFVSTIIQTFYDERNLYMLTELAPCGTLRSLISARGPLPVTHSLFYLSNIICALSFLEAHGIAHRDLKPDNILLGESGYLTLVDFGSATVEHSEKEWVMIGTPCYQAPELLSPEGQTVGFSKAIDWWAAGCILFEMATRTVAFRGETNPQVHKKILADDYHYPSKVRVGKTLKSLISALLTRDASKRLGYNGASEVGKHPWFKTVNWGKMKDRQYLPPYIPSEFNLQKWHTEPMPRQHEIPGLAVVRPPYEYTNDNRFPDPKLLE</sequence>
<keyword evidence="2" id="KW-1185">Reference proteome</keyword>
<protein>
    <submittedName>
        <fullName evidence="1">Uncharacterized protein</fullName>
    </submittedName>
</protein>
<evidence type="ECO:0000313" key="1">
    <source>
        <dbReference type="EMBL" id="KAG9226266.1"/>
    </source>
</evidence>
<evidence type="ECO:0000313" key="2">
    <source>
        <dbReference type="Proteomes" id="UP000824881"/>
    </source>
</evidence>
<dbReference type="EMBL" id="WQMT02000002">
    <property type="protein sequence ID" value="KAG9226266.1"/>
    <property type="molecule type" value="Genomic_DNA"/>
</dbReference>
<proteinExistence type="predicted"/>
<name>A0ACB7JAG0_PLECO</name>
<accession>A0ACB7JAG0</accession>
<organism evidence="1 2">
    <name type="scientific">Pleurotus cornucopiae</name>
    <name type="common">Cornucopia mushroom</name>
    <dbReference type="NCBI Taxonomy" id="5321"/>
    <lineage>
        <taxon>Eukaryota</taxon>
        <taxon>Fungi</taxon>
        <taxon>Dikarya</taxon>
        <taxon>Basidiomycota</taxon>
        <taxon>Agaricomycotina</taxon>
        <taxon>Agaricomycetes</taxon>
        <taxon>Agaricomycetidae</taxon>
        <taxon>Agaricales</taxon>
        <taxon>Pleurotineae</taxon>
        <taxon>Pleurotaceae</taxon>
        <taxon>Pleurotus</taxon>
    </lineage>
</organism>